<proteinExistence type="predicted"/>
<reference evidence="1 2" key="1">
    <citation type="submission" date="2024-09" db="EMBL/GenBank/DDBJ databases">
        <authorList>
            <person name="Sun Q."/>
            <person name="Mori K."/>
        </authorList>
    </citation>
    <scope>NUCLEOTIDE SEQUENCE [LARGE SCALE GENOMIC DNA]</scope>
    <source>
        <strain evidence="1 2">ATCC 51285</strain>
    </source>
</reference>
<gene>
    <name evidence="1" type="ORF">ACFFLH_06340</name>
</gene>
<evidence type="ECO:0000313" key="1">
    <source>
        <dbReference type="EMBL" id="MFB9886021.1"/>
    </source>
</evidence>
<accession>A0ABV5ZCW1</accession>
<keyword evidence="2" id="KW-1185">Reference proteome</keyword>
<protein>
    <recommendedName>
        <fullName evidence="3">DUF883 domain-containing protein</fullName>
    </recommendedName>
</protein>
<sequence>MSKTSTNQIAEQEALSQLKQRGVRQWRQMRKQLRAKGEQTREYIAAEPVKSVLIATAAGALIGALAGRKSRRH</sequence>
<dbReference type="Proteomes" id="UP001589628">
    <property type="component" value="Unassembled WGS sequence"/>
</dbReference>
<organism evidence="1 2">
    <name type="scientific">Balneatrix alpica</name>
    <dbReference type="NCBI Taxonomy" id="75684"/>
    <lineage>
        <taxon>Bacteria</taxon>
        <taxon>Pseudomonadati</taxon>
        <taxon>Pseudomonadota</taxon>
        <taxon>Gammaproteobacteria</taxon>
        <taxon>Oceanospirillales</taxon>
        <taxon>Balneatrichaceae</taxon>
        <taxon>Balneatrix</taxon>
    </lineage>
</organism>
<dbReference type="EMBL" id="JBHLZN010000002">
    <property type="protein sequence ID" value="MFB9886021.1"/>
    <property type="molecule type" value="Genomic_DNA"/>
</dbReference>
<evidence type="ECO:0000313" key="2">
    <source>
        <dbReference type="Proteomes" id="UP001589628"/>
    </source>
</evidence>
<comment type="caution">
    <text evidence="1">The sequence shown here is derived from an EMBL/GenBank/DDBJ whole genome shotgun (WGS) entry which is preliminary data.</text>
</comment>
<name>A0ABV5ZCW1_9GAMM</name>
<evidence type="ECO:0008006" key="3">
    <source>
        <dbReference type="Google" id="ProtNLM"/>
    </source>
</evidence>
<dbReference type="RefSeq" id="WP_027311525.1">
    <property type="nucleotide sequence ID" value="NZ_JAUESS010000007.1"/>
</dbReference>